<keyword evidence="11" id="KW-1185">Reference proteome</keyword>
<evidence type="ECO:0000259" key="9">
    <source>
        <dbReference type="PROSITE" id="PS50893"/>
    </source>
</evidence>
<dbReference type="InterPro" id="IPR027417">
    <property type="entry name" value="P-loop_NTPase"/>
</dbReference>
<name>A0A176VM24_MARPO</name>
<reference evidence="10" key="1">
    <citation type="submission" date="2016-03" db="EMBL/GenBank/DDBJ databases">
        <title>Mechanisms controlling the formation of the plant cell surface in tip-growing cells are functionally conserved among land plants.</title>
        <authorList>
            <person name="Honkanen S."/>
            <person name="Jones V.A."/>
            <person name="Morieri G."/>
            <person name="Champion C."/>
            <person name="Hetherington A.J."/>
            <person name="Kelly S."/>
            <person name="Saint-Marcoux D."/>
            <person name="Proust H."/>
            <person name="Prescott H."/>
            <person name="Dolan L."/>
        </authorList>
    </citation>
    <scope>NUCLEOTIDE SEQUENCE [LARGE SCALE GENOMIC DNA]</scope>
    <source>
        <tissue evidence="10">Whole gametophyte</tissue>
    </source>
</reference>
<evidence type="ECO:0000313" key="11">
    <source>
        <dbReference type="Proteomes" id="UP000077202"/>
    </source>
</evidence>
<protein>
    <recommendedName>
        <fullName evidence="9">ABC transporter domain-containing protein</fullName>
    </recommendedName>
</protein>
<evidence type="ECO:0000256" key="3">
    <source>
        <dbReference type="ARBA" id="ARBA00022692"/>
    </source>
</evidence>
<dbReference type="Gene3D" id="3.40.50.300">
    <property type="entry name" value="P-loop containing nucleotide triphosphate hydrolases"/>
    <property type="match status" value="1"/>
</dbReference>
<dbReference type="Proteomes" id="UP000077202">
    <property type="component" value="Unassembled WGS sequence"/>
</dbReference>
<comment type="subcellular location">
    <subcellularLocation>
        <location evidence="1">Membrane</location>
        <topology evidence="1">Multi-pass membrane protein</topology>
    </subcellularLocation>
</comment>
<feature type="transmembrane region" description="Helical" evidence="8">
    <location>
        <begin position="502"/>
        <end position="523"/>
    </location>
</feature>
<evidence type="ECO:0000313" key="10">
    <source>
        <dbReference type="EMBL" id="OAE21473.1"/>
    </source>
</evidence>
<dbReference type="InterPro" id="IPR017871">
    <property type="entry name" value="ABC_transporter-like_CS"/>
</dbReference>
<feature type="transmembrane region" description="Helical" evidence="8">
    <location>
        <begin position="608"/>
        <end position="629"/>
    </location>
</feature>
<dbReference type="PANTHER" id="PTHR48041:SF11">
    <property type="entry name" value="ABC TRANSPORTER G FAMILY MEMBER 16"/>
    <property type="match status" value="1"/>
</dbReference>
<organism evidence="10 11">
    <name type="scientific">Marchantia polymorpha subsp. ruderalis</name>
    <dbReference type="NCBI Taxonomy" id="1480154"/>
    <lineage>
        <taxon>Eukaryota</taxon>
        <taxon>Viridiplantae</taxon>
        <taxon>Streptophyta</taxon>
        <taxon>Embryophyta</taxon>
        <taxon>Marchantiophyta</taxon>
        <taxon>Marchantiopsida</taxon>
        <taxon>Marchantiidae</taxon>
        <taxon>Marchantiales</taxon>
        <taxon>Marchantiaceae</taxon>
        <taxon>Marchantia</taxon>
    </lineage>
</organism>
<dbReference type="GO" id="GO:0016887">
    <property type="term" value="F:ATP hydrolysis activity"/>
    <property type="evidence" value="ECO:0007669"/>
    <property type="project" value="InterPro"/>
</dbReference>
<evidence type="ECO:0000256" key="1">
    <source>
        <dbReference type="ARBA" id="ARBA00004141"/>
    </source>
</evidence>
<feature type="transmembrane region" description="Helical" evidence="8">
    <location>
        <begin position="469"/>
        <end position="490"/>
    </location>
</feature>
<dbReference type="GO" id="GO:0016020">
    <property type="term" value="C:membrane"/>
    <property type="evidence" value="ECO:0007669"/>
    <property type="project" value="UniProtKB-SubCell"/>
</dbReference>
<dbReference type="PROSITE" id="PS50893">
    <property type="entry name" value="ABC_TRANSPORTER_2"/>
    <property type="match status" value="1"/>
</dbReference>
<dbReference type="SUPFAM" id="SSF52540">
    <property type="entry name" value="P-loop containing nucleoside triphosphate hydrolases"/>
    <property type="match status" value="1"/>
</dbReference>
<dbReference type="GO" id="GO:0005524">
    <property type="term" value="F:ATP binding"/>
    <property type="evidence" value="ECO:0007669"/>
    <property type="project" value="UniProtKB-KW"/>
</dbReference>
<evidence type="ECO:0000256" key="7">
    <source>
        <dbReference type="ARBA" id="ARBA00023136"/>
    </source>
</evidence>
<dbReference type="InterPro" id="IPR050352">
    <property type="entry name" value="ABCG_transporters"/>
</dbReference>
<keyword evidence="7 8" id="KW-0472">Membrane</keyword>
<feature type="transmembrane region" description="Helical" evidence="8">
    <location>
        <begin position="543"/>
        <end position="568"/>
    </location>
</feature>
<dbReference type="Pfam" id="PF00005">
    <property type="entry name" value="ABC_tran"/>
    <property type="match status" value="1"/>
</dbReference>
<keyword evidence="3 8" id="KW-0812">Transmembrane</keyword>
<evidence type="ECO:0000256" key="8">
    <source>
        <dbReference type="SAM" id="Phobius"/>
    </source>
</evidence>
<keyword evidence="4" id="KW-0547">Nucleotide-binding</keyword>
<comment type="caution">
    <text evidence="10">The sequence shown here is derived from an EMBL/GenBank/DDBJ whole genome shotgun (WGS) entry which is preliminary data.</text>
</comment>
<dbReference type="SMART" id="SM00382">
    <property type="entry name" value="AAA"/>
    <property type="match status" value="1"/>
</dbReference>
<evidence type="ECO:0000256" key="4">
    <source>
        <dbReference type="ARBA" id="ARBA00022741"/>
    </source>
</evidence>
<dbReference type="EMBL" id="LVLJ01003426">
    <property type="protein sequence ID" value="OAE21473.1"/>
    <property type="molecule type" value="Genomic_DNA"/>
</dbReference>
<dbReference type="InterPro" id="IPR013525">
    <property type="entry name" value="ABC2_TM"/>
</dbReference>
<keyword evidence="5" id="KW-0067">ATP-binding</keyword>
<sequence>MVFLTAALIDIVEAAATPAVGDLMYAEICRPDDSEIQKTAIPNSGTTPDEAARTIMEVRGKKSRRRRMIPKRLDLKLEFKNLTYIMRKSVKERCECWSTNKDRIRSEIGNQKNVLLHNISGVVRGGEILAVMGSSGSGKSTLIDALAQRIANHSLQGSITLNGEEVKHNIGLMRSISAYVMQDDLLFPMLTVKETLRFAAELRLPSSSAEKSSRVREVIKQLNLSKVEDTIIGDEGHRGVSGGERRRVSIGKEIVHDPLLLFLDEPTSGLDSANAYTVVETLLEIAQTGSIVMLSVHQPSMRILKLVTTLLLIADGRTIYCGPPRGMKDFFGTIGYEFNEGDVTESVLDLMQEFHKAQVPVTGLVEEFQNYAAKLENEAAAIDNNIESVIGCDASSSSEPDPESLLPTGVRGALAASIARGKLVGSHAYRKQYDDMDTLVHKFANSWAREVYVLAWRGALNLKRTPDLFLMRLVTVTVSGVFLATIFWRLDHSPQGLKERLGFFAFAISTTYYTCVDTLPIFLQERYIFMRETAHDSYRISSYVFAIGLINIPFLLLLSFTFSIATFWSVGLTGGLDGFLFFLVVVWASFWAGNSFATFLSAVISNVIMGYTIVVAVLAYFLLLSGFFISRSRIPTYWLWFHYLSLIKYPYEAVLLNEFDRSSSECYETADQIFYGTPFAGSEAISSYVLAQMRTLLRGTVYSDLNASTCMVHGSAVLRSQSVGGLSKWECLGLTVCFGLLYRLLFYAVLRISGKVKRH</sequence>
<keyword evidence="2" id="KW-0813">Transport</keyword>
<evidence type="ECO:0000256" key="2">
    <source>
        <dbReference type="ARBA" id="ARBA00022448"/>
    </source>
</evidence>
<keyword evidence="6 8" id="KW-1133">Transmembrane helix</keyword>
<dbReference type="InterPro" id="IPR003593">
    <property type="entry name" value="AAA+_ATPase"/>
</dbReference>
<evidence type="ECO:0000256" key="5">
    <source>
        <dbReference type="ARBA" id="ARBA00022840"/>
    </source>
</evidence>
<proteinExistence type="predicted"/>
<accession>A0A176VM24</accession>
<feature type="domain" description="ABC transporter" evidence="9">
    <location>
        <begin position="77"/>
        <end position="340"/>
    </location>
</feature>
<dbReference type="InterPro" id="IPR003439">
    <property type="entry name" value="ABC_transporter-like_ATP-bd"/>
</dbReference>
<gene>
    <name evidence="10" type="ORF">AXG93_613s1100</name>
</gene>
<dbReference type="GO" id="GO:0140359">
    <property type="term" value="F:ABC-type transporter activity"/>
    <property type="evidence" value="ECO:0007669"/>
    <property type="project" value="InterPro"/>
</dbReference>
<dbReference type="AlphaFoldDB" id="A0A176VM24"/>
<dbReference type="PANTHER" id="PTHR48041">
    <property type="entry name" value="ABC TRANSPORTER G FAMILY MEMBER 28"/>
    <property type="match status" value="1"/>
</dbReference>
<dbReference type="Pfam" id="PF01061">
    <property type="entry name" value="ABC2_membrane"/>
    <property type="match status" value="1"/>
</dbReference>
<dbReference type="PROSITE" id="PS00211">
    <property type="entry name" value="ABC_TRANSPORTER_1"/>
    <property type="match status" value="1"/>
</dbReference>
<feature type="transmembrane region" description="Helical" evidence="8">
    <location>
        <begin position="580"/>
        <end position="602"/>
    </location>
</feature>
<evidence type="ECO:0000256" key="6">
    <source>
        <dbReference type="ARBA" id="ARBA00022989"/>
    </source>
</evidence>